<keyword evidence="2" id="KW-1185">Reference proteome</keyword>
<name>D3Q8H2_STANL</name>
<sequence>MTNHEETSPNRCPICELGMSAALTVVSRHRTSTGTVVYARCQCGRLSMWSEAAATVTAPPELRTLASCKAA</sequence>
<dbReference type="KEGG" id="sna:Snas_2871"/>
<proteinExistence type="predicted"/>
<dbReference type="HOGENOM" id="CLU_2738090_0_0_11"/>
<accession>D3Q8H2</accession>
<dbReference type="AlphaFoldDB" id="D3Q8H2"/>
<dbReference type="EMBL" id="CP001778">
    <property type="protein sequence ID" value="ADD42546.1"/>
    <property type="molecule type" value="Genomic_DNA"/>
</dbReference>
<organism evidence="1 2">
    <name type="scientific">Stackebrandtia nassauensis (strain DSM 44728 / CIP 108903 / NRRL B-16338 / NBRC 102104 / LLR-40K-21)</name>
    <dbReference type="NCBI Taxonomy" id="446470"/>
    <lineage>
        <taxon>Bacteria</taxon>
        <taxon>Bacillati</taxon>
        <taxon>Actinomycetota</taxon>
        <taxon>Actinomycetes</taxon>
        <taxon>Glycomycetales</taxon>
        <taxon>Glycomycetaceae</taxon>
        <taxon>Stackebrandtia</taxon>
    </lineage>
</organism>
<dbReference type="OrthoDB" id="3579625at2"/>
<gene>
    <name evidence="1" type="ordered locus">Snas_2871</name>
</gene>
<reference evidence="1 2" key="1">
    <citation type="journal article" date="2009" name="Stand. Genomic Sci.">
        <title>Complete genome sequence of Stackebrandtia nassauensis type strain (LLR-40K-21).</title>
        <authorList>
            <person name="Munk C."/>
            <person name="Lapidus A."/>
            <person name="Copeland A."/>
            <person name="Jando M."/>
            <person name="Mayilraj S."/>
            <person name="Glavina Del Rio T."/>
            <person name="Nolan M."/>
            <person name="Chen F."/>
            <person name="Lucas S."/>
            <person name="Tice H."/>
            <person name="Cheng J.F."/>
            <person name="Han C."/>
            <person name="Detter J.C."/>
            <person name="Bruce D."/>
            <person name="Goodwin L."/>
            <person name="Chain P."/>
            <person name="Pitluck S."/>
            <person name="Goker M."/>
            <person name="Ovchinikova G."/>
            <person name="Pati A."/>
            <person name="Ivanova N."/>
            <person name="Mavromatis K."/>
            <person name="Chen A."/>
            <person name="Palaniappan K."/>
            <person name="Land M."/>
            <person name="Hauser L."/>
            <person name="Chang Y.J."/>
            <person name="Jeffries C.D."/>
            <person name="Bristow J."/>
            <person name="Eisen J.A."/>
            <person name="Markowitz V."/>
            <person name="Hugenholtz P."/>
            <person name="Kyrpides N.C."/>
            <person name="Klenk H.P."/>
        </authorList>
    </citation>
    <scope>NUCLEOTIDE SEQUENCE [LARGE SCALE GENOMIC DNA]</scope>
    <source>
        <strain evidence="2">DSM 44728 / CIP 108903 / NRRL B-16338 / NBRC 102104 / LLR-40K-21</strain>
    </source>
</reference>
<evidence type="ECO:0000313" key="2">
    <source>
        <dbReference type="Proteomes" id="UP000000844"/>
    </source>
</evidence>
<dbReference type="Proteomes" id="UP000000844">
    <property type="component" value="Chromosome"/>
</dbReference>
<evidence type="ECO:0000313" key="1">
    <source>
        <dbReference type="EMBL" id="ADD42546.1"/>
    </source>
</evidence>
<dbReference type="eggNOG" id="ENOG50313ED">
    <property type="taxonomic scope" value="Bacteria"/>
</dbReference>
<protein>
    <submittedName>
        <fullName evidence="1">Uncharacterized protein</fullName>
    </submittedName>
</protein>
<dbReference type="RefSeq" id="WP_013018117.1">
    <property type="nucleotide sequence ID" value="NC_013947.1"/>
</dbReference>